<dbReference type="SUPFAM" id="SSF90112">
    <property type="entry name" value="Neurotransmitter-gated ion-channel transmembrane pore"/>
    <property type="match status" value="1"/>
</dbReference>
<dbReference type="WBParaSite" id="EEL_0000147601-mRNA-1">
    <property type="protein sequence ID" value="EEL_0000147601-mRNA-1"/>
    <property type="gene ID" value="EEL_0000147601"/>
</dbReference>
<feature type="transmembrane region" description="Helical" evidence="5">
    <location>
        <begin position="363"/>
        <end position="383"/>
    </location>
</feature>
<dbReference type="InterPro" id="IPR038050">
    <property type="entry name" value="Neuro_actylchol_rec"/>
</dbReference>
<organism evidence="7 8">
    <name type="scientific">Elaeophora elaphi</name>
    <dbReference type="NCBI Taxonomy" id="1147741"/>
    <lineage>
        <taxon>Eukaryota</taxon>
        <taxon>Metazoa</taxon>
        <taxon>Ecdysozoa</taxon>
        <taxon>Nematoda</taxon>
        <taxon>Chromadorea</taxon>
        <taxon>Rhabditida</taxon>
        <taxon>Spirurina</taxon>
        <taxon>Spiruromorpha</taxon>
        <taxon>Filarioidea</taxon>
        <taxon>Onchocercidae</taxon>
        <taxon>Elaeophora</taxon>
    </lineage>
</organism>
<name>A0A0R3RJ18_9BILA</name>
<keyword evidence="7" id="KW-1185">Reference proteome</keyword>
<dbReference type="Gene3D" id="2.70.170.10">
    <property type="entry name" value="Neurotransmitter-gated ion-channel ligand-binding domain"/>
    <property type="match status" value="1"/>
</dbReference>
<evidence type="ECO:0000313" key="7">
    <source>
        <dbReference type="Proteomes" id="UP000050640"/>
    </source>
</evidence>
<dbReference type="GO" id="GO:0016020">
    <property type="term" value="C:membrane"/>
    <property type="evidence" value="ECO:0007669"/>
    <property type="project" value="UniProtKB-SubCell"/>
</dbReference>
<sequence>MDDASSIFKHIKFHKLSKCDCARSHEFCCRICDTPGMLLRIRLCVLLCLAVVNGWGTEANRRLEEALMKSYNRKHRPVKKDSTTMQIQIYLLIGHIEKVDEHEQTMLLHGLLWTSWTDEYLKWDPSKYNNTRRIAIESWKIWQPALSLYNSARGNSWYLHMGGLPASVYSDGKVWASGSFSFHVTCLFDFTNYPYDEQECPIVIADWVYDLSKVNLSDPSGNAGLNKPAIKLSYDPLDNTNTKRHVAGCWEVKETWRRQCYWGPAGCKDEPPDSQPEWFWSLIEFGVRIKRNVPYFGLTVVLPTMITCFLTLIVFWIDTMPLAIATAVMNALLQGLYSWEFIKNLPPGSGGVPKIVSFYGTNLLLTGITFILHVIVAYLIHILPENLELPFQLLTGDYQAEYQQDHQKIQQRGNIMAMDQNPIFLSSTTTDVELRLSPAANDSENITLTDNNSLSHAVYPHTPSQSRSETTVTASAKIAKNNSSAELGHIAQQLYVIRRLIFFVFLLIYIISVPICLF</sequence>
<dbReference type="InterPro" id="IPR006201">
    <property type="entry name" value="Neur_channel"/>
</dbReference>
<comment type="subcellular location">
    <subcellularLocation>
        <location evidence="1">Membrane</location>
        <topology evidence="1">Multi-pass membrane protein</topology>
    </subcellularLocation>
</comment>
<keyword evidence="3 5" id="KW-1133">Transmembrane helix</keyword>
<dbReference type="InterPro" id="IPR018000">
    <property type="entry name" value="Neurotransmitter_ion_chnl_CS"/>
</dbReference>
<dbReference type="InterPro" id="IPR006202">
    <property type="entry name" value="Neur_chan_lig-bd"/>
</dbReference>
<comment type="similarity">
    <text evidence="5">Belongs to the ligand-gated ion channel (TC 1.A.9) family.</text>
</comment>
<dbReference type="InterPro" id="IPR036734">
    <property type="entry name" value="Neur_chan_lig-bd_sf"/>
</dbReference>
<evidence type="ECO:0000256" key="1">
    <source>
        <dbReference type="ARBA" id="ARBA00004141"/>
    </source>
</evidence>
<dbReference type="STRING" id="1147741.A0A0R3RJ18"/>
<dbReference type="PROSITE" id="PS00236">
    <property type="entry name" value="NEUROTR_ION_CHANNEL"/>
    <property type="match status" value="1"/>
</dbReference>
<dbReference type="PRINTS" id="PR00252">
    <property type="entry name" value="NRIONCHANNEL"/>
</dbReference>
<dbReference type="Proteomes" id="UP000050640">
    <property type="component" value="Unplaced"/>
</dbReference>
<evidence type="ECO:0000259" key="6">
    <source>
        <dbReference type="Pfam" id="PF02931"/>
    </source>
</evidence>
<reference evidence="8" key="1">
    <citation type="submission" date="2017-02" db="UniProtKB">
        <authorList>
            <consortium name="WormBaseParasite"/>
        </authorList>
    </citation>
    <scope>IDENTIFICATION</scope>
</reference>
<feature type="domain" description="Neurotransmitter-gated ion-channel ligand-binding" evidence="6">
    <location>
        <begin position="61"/>
        <end position="222"/>
    </location>
</feature>
<dbReference type="GO" id="GO:0004888">
    <property type="term" value="F:transmembrane signaling receptor activity"/>
    <property type="evidence" value="ECO:0007669"/>
    <property type="project" value="InterPro"/>
</dbReference>
<feature type="transmembrane region" description="Helical" evidence="5">
    <location>
        <begin position="496"/>
        <end position="517"/>
    </location>
</feature>
<dbReference type="SUPFAM" id="SSF63712">
    <property type="entry name" value="Nicotinic receptor ligand binding domain-like"/>
    <property type="match status" value="1"/>
</dbReference>
<evidence type="ECO:0000256" key="4">
    <source>
        <dbReference type="ARBA" id="ARBA00023136"/>
    </source>
</evidence>
<keyword evidence="5" id="KW-0407">Ion channel</keyword>
<comment type="caution">
    <text evidence="5">Lacks conserved residue(s) required for the propagation of feature annotation.</text>
</comment>
<dbReference type="AlphaFoldDB" id="A0A0R3RJ18"/>
<dbReference type="CDD" id="cd18989">
    <property type="entry name" value="LGIC_ECD_cation"/>
    <property type="match status" value="1"/>
</dbReference>
<evidence type="ECO:0000256" key="3">
    <source>
        <dbReference type="ARBA" id="ARBA00022989"/>
    </source>
</evidence>
<accession>A0A0R3RJ18</accession>
<feature type="transmembrane region" description="Helical" evidence="5">
    <location>
        <begin position="295"/>
        <end position="317"/>
    </location>
</feature>
<dbReference type="Pfam" id="PF02931">
    <property type="entry name" value="Neur_chan_LBD"/>
    <property type="match status" value="1"/>
</dbReference>
<proteinExistence type="inferred from homology"/>
<evidence type="ECO:0000313" key="8">
    <source>
        <dbReference type="WBParaSite" id="EEL_0000147601-mRNA-1"/>
    </source>
</evidence>
<evidence type="ECO:0000256" key="5">
    <source>
        <dbReference type="RuleBase" id="RU000687"/>
    </source>
</evidence>
<keyword evidence="5" id="KW-0406">Ion transport</keyword>
<dbReference type="Gene3D" id="1.20.58.390">
    <property type="entry name" value="Neurotransmitter-gated ion-channel transmembrane domain"/>
    <property type="match status" value="1"/>
</dbReference>
<protein>
    <submittedName>
        <fullName evidence="8">Neur_chan_LBD domain-containing protein</fullName>
    </submittedName>
</protein>
<dbReference type="PANTHER" id="PTHR18945">
    <property type="entry name" value="NEUROTRANSMITTER GATED ION CHANNEL"/>
    <property type="match status" value="1"/>
</dbReference>
<keyword evidence="2 5" id="KW-0812">Transmembrane</keyword>
<keyword evidence="5" id="KW-0813">Transport</keyword>
<dbReference type="InterPro" id="IPR036719">
    <property type="entry name" value="Neuro-gated_channel_TM_sf"/>
</dbReference>
<evidence type="ECO:0000256" key="2">
    <source>
        <dbReference type="ARBA" id="ARBA00022692"/>
    </source>
</evidence>
<dbReference type="GO" id="GO:0005230">
    <property type="term" value="F:extracellular ligand-gated monoatomic ion channel activity"/>
    <property type="evidence" value="ECO:0007669"/>
    <property type="project" value="InterPro"/>
</dbReference>
<dbReference type="FunFam" id="2.70.170.10:FF:000028">
    <property type="entry name" value="AcetylCholine Receptor"/>
    <property type="match status" value="1"/>
</dbReference>
<keyword evidence="4 5" id="KW-0472">Membrane</keyword>